<proteinExistence type="predicted"/>
<protein>
    <submittedName>
        <fullName evidence="2">Uncharacterized protein</fullName>
    </submittedName>
</protein>
<accession>A0A075V5B8</accession>
<evidence type="ECO:0000313" key="3">
    <source>
        <dbReference type="Proteomes" id="UP000028492"/>
    </source>
</evidence>
<dbReference type="KEGG" id="aja:AJAP_34385"/>
<reference evidence="2 3" key="1">
    <citation type="journal article" date="2014" name="J. Biotechnol.">
        <title>Complete genome sequence of the actinobacterium Amycolatopsis japonica MG417-CF17(T) (=DSM 44213T) producing (S,S)-N,N'-ethylenediaminedisuccinic acid.</title>
        <authorList>
            <person name="Stegmann E."/>
            <person name="Albersmeier A."/>
            <person name="Spohn M."/>
            <person name="Gert H."/>
            <person name="Weber T."/>
            <person name="Wohlleben W."/>
            <person name="Kalinowski J."/>
            <person name="Ruckert C."/>
        </authorList>
    </citation>
    <scope>NUCLEOTIDE SEQUENCE [LARGE SCALE GENOMIC DNA]</scope>
    <source>
        <strain evidence="3">MG417-CF17 (DSM 44213)</strain>
    </source>
</reference>
<feature type="transmembrane region" description="Helical" evidence="1">
    <location>
        <begin position="154"/>
        <end position="182"/>
    </location>
</feature>
<dbReference type="STRING" id="208439.AJAP_34385"/>
<dbReference type="AlphaFoldDB" id="A0A075V5B8"/>
<keyword evidence="1" id="KW-0812">Transmembrane</keyword>
<dbReference type="HOGENOM" id="CLU_1275498_0_0_11"/>
<dbReference type="eggNOG" id="ENOG5033RS6">
    <property type="taxonomic scope" value="Bacteria"/>
</dbReference>
<feature type="transmembrane region" description="Helical" evidence="1">
    <location>
        <begin position="119"/>
        <end position="142"/>
    </location>
</feature>
<dbReference type="Proteomes" id="UP000028492">
    <property type="component" value="Chromosome"/>
</dbReference>
<keyword evidence="3" id="KW-1185">Reference proteome</keyword>
<organism evidence="2 3">
    <name type="scientific">Amycolatopsis japonica</name>
    <dbReference type="NCBI Taxonomy" id="208439"/>
    <lineage>
        <taxon>Bacteria</taxon>
        <taxon>Bacillati</taxon>
        <taxon>Actinomycetota</taxon>
        <taxon>Actinomycetes</taxon>
        <taxon>Pseudonocardiales</taxon>
        <taxon>Pseudonocardiaceae</taxon>
        <taxon>Amycolatopsis</taxon>
        <taxon>Amycolatopsis japonica group</taxon>
    </lineage>
</organism>
<keyword evidence="1" id="KW-1133">Transmembrane helix</keyword>
<evidence type="ECO:0000256" key="1">
    <source>
        <dbReference type="SAM" id="Phobius"/>
    </source>
</evidence>
<dbReference type="EMBL" id="CP008953">
    <property type="protein sequence ID" value="AIG79684.1"/>
    <property type="molecule type" value="Genomic_DNA"/>
</dbReference>
<gene>
    <name evidence="2" type="ORF">AJAP_34385</name>
</gene>
<keyword evidence="1" id="KW-0472">Membrane</keyword>
<feature type="transmembrane region" description="Helical" evidence="1">
    <location>
        <begin position="188"/>
        <end position="210"/>
    </location>
</feature>
<dbReference type="RefSeq" id="WP_083650031.1">
    <property type="nucleotide sequence ID" value="NZ_CP008953.1"/>
</dbReference>
<dbReference type="NCBIfam" id="NF038403">
    <property type="entry name" value="perm_prefix_1"/>
    <property type="match status" value="1"/>
</dbReference>
<dbReference type="InterPro" id="IPR047928">
    <property type="entry name" value="Perm_prefix_1"/>
</dbReference>
<dbReference type="Pfam" id="PF22564">
    <property type="entry name" value="HAAS"/>
    <property type="match status" value="1"/>
</dbReference>
<evidence type="ECO:0000313" key="2">
    <source>
        <dbReference type="EMBL" id="AIG79684.1"/>
    </source>
</evidence>
<sequence>MTVIEAYLGELRTRLDGPASAKRDLLREARDGLNDAADAYRDGGWSEHEAQRRAVADFGPVHLIARDYQAELGMHSGTRTLWKLILGVPMMQLAWEFARKWTFGDWSQLSTPTPGWYKYVAQFTHGSVFIVPMLGVIALLCMRWLSRRMDGARLVRTAGVLIGEAVGLNLLSVALLVIATGFIDASRLFLSVPCGILMVLWVVLSVRLALLARRSWRSCATIVA</sequence>
<name>A0A075V5B8_9PSEU</name>